<evidence type="ECO:0000313" key="3">
    <source>
        <dbReference type="EMBL" id="GHD29645.1"/>
    </source>
</evidence>
<dbReference type="Pfam" id="PF13006">
    <property type="entry name" value="Nterm_IS4"/>
    <property type="match status" value="1"/>
</dbReference>
<dbReference type="Pfam" id="PF01609">
    <property type="entry name" value="DDE_Tnp_1"/>
    <property type="match status" value="1"/>
</dbReference>
<dbReference type="InterPro" id="IPR002559">
    <property type="entry name" value="Transposase_11"/>
</dbReference>
<dbReference type="NCBIfam" id="NF033592">
    <property type="entry name" value="transpos_IS4_1"/>
    <property type="match status" value="1"/>
</dbReference>
<dbReference type="InterPro" id="IPR047952">
    <property type="entry name" value="Transpos_IS4"/>
</dbReference>
<dbReference type="GO" id="GO:0006313">
    <property type="term" value="P:DNA transposition"/>
    <property type="evidence" value="ECO:0007669"/>
    <property type="project" value="InterPro"/>
</dbReference>
<sequence>MGILTGSFPPETVDELVRAHEVREQRRRELPADVMVYFTIAMWLWRGSGYVEVLKQMTDALRVASWRGPATEWMSEVANSSSITKARKRIGWQVMEDLFHSSIEPVAEPGTGATWQGLAPVAIDGATLDLPDTGANRGYFTRPSGGALPQARFVAACEIATRRLIGATVGAYNESEKALALKRTDQLGPGQVAICDRGFCGYDLFGRIHSTGAQVIMRAGAQFPLKIKHVLPDGSWIAHLNKPCLRSIPVRVIEYSVTSTDIRIGQESVGETITLITSLLDHVRYPIEDFPALYRQRWTCETIYDEVKTDLRGGTEVVFRSTSPEGVLAEFWGLMCLYQGISDVVDHVVLDAGLPPGDAVSFKAATSLVRRSVSWTDAAFSR</sequence>
<name>A0A918XFQ9_9ACTN</name>
<keyword evidence="4" id="KW-1185">Reference proteome</keyword>
<organism evidence="3 4">
    <name type="scientific">Nocardiopsis kunsanensis</name>
    <dbReference type="NCBI Taxonomy" id="141693"/>
    <lineage>
        <taxon>Bacteria</taxon>
        <taxon>Bacillati</taxon>
        <taxon>Actinomycetota</taxon>
        <taxon>Actinomycetes</taxon>
        <taxon>Streptosporangiales</taxon>
        <taxon>Nocardiopsidaceae</taxon>
        <taxon>Nocardiopsis</taxon>
    </lineage>
</organism>
<dbReference type="RefSeq" id="WP_230480129.1">
    <property type="nucleotide sequence ID" value="NZ_BMXL01000016.1"/>
</dbReference>
<dbReference type="SUPFAM" id="SSF53098">
    <property type="entry name" value="Ribonuclease H-like"/>
    <property type="match status" value="1"/>
</dbReference>
<dbReference type="GO" id="GO:0004803">
    <property type="term" value="F:transposase activity"/>
    <property type="evidence" value="ECO:0007669"/>
    <property type="project" value="InterPro"/>
</dbReference>
<dbReference type="EMBL" id="BMXL01000016">
    <property type="protein sequence ID" value="GHD29645.1"/>
    <property type="molecule type" value="Genomic_DNA"/>
</dbReference>
<reference evidence="3 4" key="1">
    <citation type="journal article" date="2014" name="Int. J. Syst. Evol. Microbiol.">
        <title>Complete genome sequence of Corynebacterium casei LMG S-19264T (=DSM 44701T), isolated from a smear-ripened cheese.</title>
        <authorList>
            <consortium name="US DOE Joint Genome Institute (JGI-PGF)"/>
            <person name="Walter F."/>
            <person name="Albersmeier A."/>
            <person name="Kalinowski J."/>
            <person name="Ruckert C."/>
        </authorList>
    </citation>
    <scope>NUCLEOTIDE SEQUENCE [LARGE SCALE GENOMIC DNA]</scope>
    <source>
        <strain evidence="3 4">KCTC 19473</strain>
    </source>
</reference>
<dbReference type="InterPro" id="IPR024473">
    <property type="entry name" value="Transposases_IS4_N"/>
</dbReference>
<evidence type="ECO:0000313" key="4">
    <source>
        <dbReference type="Proteomes" id="UP000654947"/>
    </source>
</evidence>
<dbReference type="Proteomes" id="UP000654947">
    <property type="component" value="Unassembled WGS sequence"/>
</dbReference>
<evidence type="ECO:0000259" key="2">
    <source>
        <dbReference type="Pfam" id="PF13006"/>
    </source>
</evidence>
<accession>A0A918XFQ9</accession>
<proteinExistence type="predicted"/>
<dbReference type="GO" id="GO:0003677">
    <property type="term" value="F:DNA binding"/>
    <property type="evidence" value="ECO:0007669"/>
    <property type="project" value="InterPro"/>
</dbReference>
<dbReference type="PANTHER" id="PTHR37529:SF1">
    <property type="entry name" value="TRANSPOSASE INSG FOR INSERTION SEQUENCE ELEMENT IS4-RELATED"/>
    <property type="match status" value="1"/>
</dbReference>
<feature type="domain" description="Transposase IS4 N-terminal" evidence="2">
    <location>
        <begin position="2"/>
        <end position="99"/>
    </location>
</feature>
<dbReference type="AlphaFoldDB" id="A0A918XFQ9"/>
<dbReference type="InterPro" id="IPR012337">
    <property type="entry name" value="RNaseH-like_sf"/>
</dbReference>
<feature type="domain" description="Transposase IS4-like" evidence="1">
    <location>
        <begin position="121"/>
        <end position="338"/>
    </location>
</feature>
<protein>
    <recommendedName>
        <fullName evidence="5">IS4 family transposase</fullName>
    </recommendedName>
</protein>
<comment type="caution">
    <text evidence="3">The sequence shown here is derived from an EMBL/GenBank/DDBJ whole genome shotgun (WGS) entry which is preliminary data.</text>
</comment>
<evidence type="ECO:0008006" key="5">
    <source>
        <dbReference type="Google" id="ProtNLM"/>
    </source>
</evidence>
<dbReference type="PANTHER" id="PTHR37529">
    <property type="entry name" value="TRANSPOSASE INSG FOR INSERTION SEQUENCE ELEMENT IS4-RELATED"/>
    <property type="match status" value="1"/>
</dbReference>
<gene>
    <name evidence="3" type="ORF">GCM10007147_30880</name>
</gene>
<evidence type="ECO:0000259" key="1">
    <source>
        <dbReference type="Pfam" id="PF01609"/>
    </source>
</evidence>